<sequence length="43" mass="4862">MEKEKRVDPDELLASLDKEGLGKLAIFLGAAIGYLYLIRLLRE</sequence>
<keyword evidence="1" id="KW-1133">Transmembrane helix</keyword>
<keyword evidence="1" id="KW-0812">Transmembrane</keyword>
<dbReference type="EMBL" id="OMOF01000663">
    <property type="protein sequence ID" value="SPF53702.1"/>
    <property type="molecule type" value="Genomic_DNA"/>
</dbReference>
<gene>
    <name evidence="2" type="ORF">SBF1_6960002</name>
</gene>
<accession>A0A2U3LPB9</accession>
<reference evidence="3" key="1">
    <citation type="submission" date="2018-02" db="EMBL/GenBank/DDBJ databases">
        <authorList>
            <person name="Hausmann B."/>
        </authorList>
    </citation>
    <scope>NUCLEOTIDE SEQUENCE [LARGE SCALE GENOMIC DNA]</scope>
    <source>
        <strain evidence="3">Peat soil MAG SbF1</strain>
    </source>
</reference>
<keyword evidence="1" id="KW-0472">Membrane</keyword>
<evidence type="ECO:0000313" key="3">
    <source>
        <dbReference type="Proteomes" id="UP000238916"/>
    </source>
</evidence>
<evidence type="ECO:0000313" key="2">
    <source>
        <dbReference type="EMBL" id="SPF53702.1"/>
    </source>
</evidence>
<dbReference type="Proteomes" id="UP000238916">
    <property type="component" value="Unassembled WGS sequence"/>
</dbReference>
<protein>
    <submittedName>
        <fullName evidence="2">Uncharacterized protein</fullName>
    </submittedName>
</protein>
<organism evidence="2 3">
    <name type="scientific">Candidatus Desulfosporosinus infrequens</name>
    <dbReference type="NCBI Taxonomy" id="2043169"/>
    <lineage>
        <taxon>Bacteria</taxon>
        <taxon>Bacillati</taxon>
        <taxon>Bacillota</taxon>
        <taxon>Clostridia</taxon>
        <taxon>Eubacteriales</taxon>
        <taxon>Desulfitobacteriaceae</taxon>
        <taxon>Desulfosporosinus</taxon>
    </lineage>
</organism>
<evidence type="ECO:0000256" key="1">
    <source>
        <dbReference type="SAM" id="Phobius"/>
    </source>
</evidence>
<feature type="transmembrane region" description="Helical" evidence="1">
    <location>
        <begin position="20"/>
        <end position="38"/>
    </location>
</feature>
<dbReference type="AlphaFoldDB" id="A0A2U3LPB9"/>
<name>A0A2U3LPB9_9FIRM</name>
<proteinExistence type="predicted"/>